<evidence type="ECO:0000256" key="5">
    <source>
        <dbReference type="ARBA" id="ARBA00022737"/>
    </source>
</evidence>
<feature type="domain" description="Cadherin" evidence="11">
    <location>
        <begin position="61"/>
        <end position="158"/>
    </location>
</feature>
<dbReference type="GO" id="GO:0060429">
    <property type="term" value="P:epithelium development"/>
    <property type="evidence" value="ECO:0007669"/>
    <property type="project" value="UniProtKB-ARBA"/>
</dbReference>
<dbReference type="InterPro" id="IPR015919">
    <property type="entry name" value="Cadherin-like_sf"/>
</dbReference>
<keyword evidence="5" id="KW-0677">Repeat</keyword>
<dbReference type="InterPro" id="IPR050174">
    <property type="entry name" value="Protocadherin/Cadherin-CA"/>
</dbReference>
<evidence type="ECO:0000256" key="10">
    <source>
        <dbReference type="PROSITE-ProRule" id="PRU00043"/>
    </source>
</evidence>
<dbReference type="PROSITE" id="PS00232">
    <property type="entry name" value="CADHERIN_1"/>
    <property type="match status" value="3"/>
</dbReference>
<dbReference type="PANTHER" id="PTHR24028:SF328">
    <property type="entry name" value="CADHERIN-3"/>
    <property type="match status" value="1"/>
</dbReference>
<evidence type="ECO:0000256" key="6">
    <source>
        <dbReference type="ARBA" id="ARBA00022837"/>
    </source>
</evidence>
<evidence type="ECO:0000256" key="3">
    <source>
        <dbReference type="ARBA" id="ARBA00022692"/>
    </source>
</evidence>
<dbReference type="PhylomeDB" id="T1ING0"/>
<sequence>MWIVLGVDRVSFHHYRRQEYFPFHRRSITLTTRSGTSCSTMMRYFVGIIFVAQFLLRYTESEQTREFTIVENVPTGTLVGLLDDPDARATTYLIVPSPGSAVDSDLLIDQATKEIRTRVVLDRELRNSYTFVAIPSDDGENIRVLIRVKDENDNAPKFVAPSMSVEFPENTPRDVKRTLNPARDSDLGIFNVQQYKIVSGNTNNAFRLSSHRERDEVLYLDLQVNGFLDRETTPFYRLVIDAYDGGNPKLKGSMTVNVTIVDVNDNQPIFNQSRYFASVPENVTVGTNVVQLFASDMDEGDNGRVSYYINRRQSDRERFFEIDRNSGIVSVNKGLDFETKDVYELVVVARDGGAQPLETTTFVTLRVLDVNDNRPTINLIFLSDDASPKVSEDAQPGKLVARISVNDPDSKTEYSDVNVTLEGGGRFFGLRTRDHMVYFLYVESDLDREIGPNFTLSVTATDQGQPPLQVSRSFVLHVTDVNDHVPRFTKNMYFASVQETADPGTSVAQLTAMDADEGNNSLVSYSIRDTPDTRSQWFEIDAKTGLITTKSHVDCETDAAPRVVVVASDAGSPPLSSSVTLTITILDVNDNEPIFDQSYYHVAVNESVGVGHCLLTVGHFFIFSSACWIAAFCC</sequence>
<evidence type="ECO:0000259" key="11">
    <source>
        <dbReference type="PROSITE" id="PS50268"/>
    </source>
</evidence>
<keyword evidence="4" id="KW-0732">Signal</keyword>
<dbReference type="Gene3D" id="2.60.40.60">
    <property type="entry name" value="Cadherins"/>
    <property type="match status" value="5"/>
</dbReference>
<dbReference type="EMBL" id="JH431166">
    <property type="status" value="NOT_ANNOTATED_CDS"/>
    <property type="molecule type" value="Genomic_DNA"/>
</dbReference>
<dbReference type="OMA" id="YSTQRYE"/>
<dbReference type="eggNOG" id="KOG3594">
    <property type="taxonomic scope" value="Eukaryota"/>
</dbReference>
<dbReference type="GO" id="GO:0007156">
    <property type="term" value="P:homophilic cell adhesion via plasma membrane adhesion molecules"/>
    <property type="evidence" value="ECO:0007669"/>
    <property type="project" value="InterPro"/>
</dbReference>
<reference evidence="13" key="1">
    <citation type="submission" date="2011-05" db="EMBL/GenBank/DDBJ databases">
        <authorList>
            <person name="Richards S.R."/>
            <person name="Qu J."/>
            <person name="Jiang H."/>
            <person name="Jhangiani S.N."/>
            <person name="Agravi P."/>
            <person name="Goodspeed R."/>
            <person name="Gross S."/>
            <person name="Mandapat C."/>
            <person name="Jackson L."/>
            <person name="Mathew T."/>
            <person name="Pu L."/>
            <person name="Thornton R."/>
            <person name="Saada N."/>
            <person name="Wilczek-Boney K.B."/>
            <person name="Lee S."/>
            <person name="Kovar C."/>
            <person name="Wu Y."/>
            <person name="Scherer S.E."/>
            <person name="Worley K.C."/>
            <person name="Muzny D.M."/>
            <person name="Gibbs R."/>
        </authorList>
    </citation>
    <scope>NUCLEOTIDE SEQUENCE</scope>
    <source>
        <strain evidence="13">Brora</strain>
    </source>
</reference>
<dbReference type="GO" id="GO:0005886">
    <property type="term" value="C:plasma membrane"/>
    <property type="evidence" value="ECO:0007669"/>
    <property type="project" value="UniProtKB-SubCell"/>
</dbReference>
<organism evidence="12 13">
    <name type="scientific">Strigamia maritima</name>
    <name type="common">European centipede</name>
    <name type="synonym">Geophilus maritimus</name>
    <dbReference type="NCBI Taxonomy" id="126957"/>
    <lineage>
        <taxon>Eukaryota</taxon>
        <taxon>Metazoa</taxon>
        <taxon>Ecdysozoa</taxon>
        <taxon>Arthropoda</taxon>
        <taxon>Myriapoda</taxon>
        <taxon>Chilopoda</taxon>
        <taxon>Pleurostigmophora</taxon>
        <taxon>Geophilomorpha</taxon>
        <taxon>Linotaeniidae</taxon>
        <taxon>Strigamia</taxon>
    </lineage>
</organism>
<feature type="domain" description="Cadherin" evidence="11">
    <location>
        <begin position="159"/>
        <end position="270"/>
    </location>
</feature>
<evidence type="ECO:0000256" key="1">
    <source>
        <dbReference type="ARBA" id="ARBA00004251"/>
    </source>
</evidence>
<dbReference type="EnsemblMetazoa" id="SMAR002537-RA">
    <property type="protein sequence ID" value="SMAR002537-PA"/>
    <property type="gene ID" value="SMAR002537"/>
</dbReference>
<keyword evidence="8" id="KW-0472">Membrane</keyword>
<evidence type="ECO:0000313" key="12">
    <source>
        <dbReference type="EnsemblMetazoa" id="SMAR002537-PA"/>
    </source>
</evidence>
<dbReference type="SMART" id="SM00112">
    <property type="entry name" value="CA"/>
    <property type="match status" value="5"/>
</dbReference>
<dbReference type="PROSITE" id="PS50268">
    <property type="entry name" value="CADHERIN_2"/>
    <property type="match status" value="5"/>
</dbReference>
<feature type="domain" description="Cadherin" evidence="11">
    <location>
        <begin position="271"/>
        <end position="377"/>
    </location>
</feature>
<feature type="domain" description="Cadherin" evidence="11">
    <location>
        <begin position="489"/>
        <end position="595"/>
    </location>
</feature>
<dbReference type="PRINTS" id="PR00205">
    <property type="entry name" value="CADHERIN"/>
</dbReference>
<protein>
    <recommendedName>
        <fullName evidence="11">Cadherin domain-containing protein</fullName>
    </recommendedName>
</protein>
<dbReference type="STRING" id="126957.T1ING0"/>
<comment type="subcellular location">
    <subcellularLocation>
        <location evidence="1">Cell membrane</location>
        <topology evidence="1">Single-pass type I membrane protein</topology>
    </subcellularLocation>
</comment>
<proteinExistence type="predicted"/>
<dbReference type="HOGENOM" id="CLU_006480_3_2_1"/>
<dbReference type="PANTHER" id="PTHR24028">
    <property type="entry name" value="CADHERIN-87A"/>
    <property type="match status" value="1"/>
</dbReference>
<dbReference type="GO" id="GO:0005509">
    <property type="term" value="F:calcium ion binding"/>
    <property type="evidence" value="ECO:0007669"/>
    <property type="project" value="UniProtKB-UniRule"/>
</dbReference>
<dbReference type="InterPro" id="IPR020894">
    <property type="entry name" value="Cadherin_CS"/>
</dbReference>
<evidence type="ECO:0000256" key="4">
    <source>
        <dbReference type="ARBA" id="ARBA00022729"/>
    </source>
</evidence>
<keyword evidence="7" id="KW-1133">Transmembrane helix</keyword>
<dbReference type="InterPro" id="IPR002126">
    <property type="entry name" value="Cadherin-like_dom"/>
</dbReference>
<reference evidence="12" key="2">
    <citation type="submission" date="2015-02" db="UniProtKB">
        <authorList>
            <consortium name="EnsemblMetazoa"/>
        </authorList>
    </citation>
    <scope>IDENTIFICATION</scope>
</reference>
<dbReference type="CDD" id="cd11304">
    <property type="entry name" value="Cadherin_repeat"/>
    <property type="match status" value="5"/>
</dbReference>
<evidence type="ECO:0000256" key="7">
    <source>
        <dbReference type="ARBA" id="ARBA00022989"/>
    </source>
</evidence>
<keyword evidence="3" id="KW-0812">Transmembrane</keyword>
<feature type="domain" description="Cadherin" evidence="11">
    <location>
        <begin position="390"/>
        <end position="488"/>
    </location>
</feature>
<dbReference type="Pfam" id="PF00028">
    <property type="entry name" value="Cadherin"/>
    <property type="match status" value="4"/>
</dbReference>
<dbReference type="GO" id="GO:0009653">
    <property type="term" value="P:anatomical structure morphogenesis"/>
    <property type="evidence" value="ECO:0007669"/>
    <property type="project" value="UniProtKB-ARBA"/>
</dbReference>
<accession>T1ING0</accession>
<dbReference type="FunFam" id="2.60.40.60:FF:000007">
    <property type="entry name" value="Protocadherin alpha 2"/>
    <property type="match status" value="1"/>
</dbReference>
<dbReference type="FunFam" id="2.60.40.60:FF:000020">
    <property type="entry name" value="Dachsous cadherin-related 1b"/>
    <property type="match status" value="2"/>
</dbReference>
<dbReference type="AlphaFoldDB" id="T1ING0"/>
<dbReference type="SUPFAM" id="SSF49313">
    <property type="entry name" value="Cadherin-like"/>
    <property type="match status" value="5"/>
</dbReference>
<evidence type="ECO:0000256" key="8">
    <source>
        <dbReference type="ARBA" id="ARBA00023136"/>
    </source>
</evidence>
<keyword evidence="2" id="KW-1003">Cell membrane</keyword>
<keyword evidence="6 10" id="KW-0106">Calcium</keyword>
<name>T1ING0_STRMM</name>
<evidence type="ECO:0000256" key="2">
    <source>
        <dbReference type="ARBA" id="ARBA00022475"/>
    </source>
</evidence>
<dbReference type="FunFam" id="2.60.40.60:FF:000102">
    <property type="entry name" value="Dachsous cadherin-related 1b"/>
    <property type="match status" value="1"/>
</dbReference>
<keyword evidence="13" id="KW-1185">Reference proteome</keyword>
<evidence type="ECO:0000313" key="13">
    <source>
        <dbReference type="Proteomes" id="UP000014500"/>
    </source>
</evidence>
<evidence type="ECO:0000256" key="9">
    <source>
        <dbReference type="ARBA" id="ARBA00023180"/>
    </source>
</evidence>
<keyword evidence="9" id="KW-0325">Glycoprotein</keyword>
<dbReference type="Proteomes" id="UP000014500">
    <property type="component" value="Unassembled WGS sequence"/>
</dbReference>